<dbReference type="GO" id="GO:0008168">
    <property type="term" value="F:methyltransferase activity"/>
    <property type="evidence" value="ECO:0007669"/>
    <property type="project" value="UniProtKB-KW"/>
</dbReference>
<organism evidence="5 6">
    <name type="scientific">Guyparkeria halophila</name>
    <dbReference type="NCBI Taxonomy" id="47960"/>
    <lineage>
        <taxon>Bacteria</taxon>
        <taxon>Pseudomonadati</taxon>
        <taxon>Pseudomonadota</taxon>
        <taxon>Gammaproteobacteria</taxon>
        <taxon>Chromatiales</taxon>
        <taxon>Thioalkalibacteraceae</taxon>
        <taxon>Guyparkeria</taxon>
    </lineage>
</organism>
<keyword evidence="2 5" id="KW-0489">Methyltransferase</keyword>
<dbReference type="InterPro" id="IPR051052">
    <property type="entry name" value="Diverse_substrate_MTase"/>
</dbReference>
<dbReference type="EC" id="2.1.1.-" evidence="5"/>
<dbReference type="Proteomes" id="UP001327459">
    <property type="component" value="Chromosome"/>
</dbReference>
<dbReference type="EMBL" id="CP140153">
    <property type="protein sequence ID" value="WQH15642.1"/>
    <property type="molecule type" value="Genomic_DNA"/>
</dbReference>
<feature type="domain" description="Methyltransferase type 11" evidence="4">
    <location>
        <begin position="45"/>
        <end position="131"/>
    </location>
</feature>
<protein>
    <submittedName>
        <fullName evidence="5">Class I SAM-dependent methyltransferase</fullName>
        <ecNumber evidence="5">2.1.1.-</ecNumber>
    </submittedName>
</protein>
<keyword evidence="6" id="KW-1185">Reference proteome</keyword>
<evidence type="ECO:0000256" key="1">
    <source>
        <dbReference type="ARBA" id="ARBA00008361"/>
    </source>
</evidence>
<dbReference type="PANTHER" id="PTHR44942">
    <property type="entry name" value="METHYLTRANSF_11 DOMAIN-CONTAINING PROTEIN"/>
    <property type="match status" value="1"/>
</dbReference>
<dbReference type="CDD" id="cd02440">
    <property type="entry name" value="AdoMet_MTases"/>
    <property type="match status" value="1"/>
</dbReference>
<sequence length="255" mass="28488">MITSPDQGSHFDPLAADYARHRPVYPEALIEWLADRAPGRSLAWDCGTGNGQVAGMLARHVEQVVATDISAAQLAQAPRLPTVTFRRAPADESGLAPGSVDLVVVAQALHWFDIDNFNREAERVLRPGGLMAQWCYGLIKTGVPPIDAALSTFYRDIVGPYWPAERRHVENGYRDLPFPFRRIPAREFSMTAEWTLADLLGYLRSWSATARYAQMTGTDPVSDLADRLVLLWGNHERTRHVGWPLTLRVGRTDRS</sequence>
<dbReference type="InterPro" id="IPR013216">
    <property type="entry name" value="Methyltransf_11"/>
</dbReference>
<dbReference type="Pfam" id="PF08241">
    <property type="entry name" value="Methyltransf_11"/>
    <property type="match status" value="1"/>
</dbReference>
<keyword evidence="3 5" id="KW-0808">Transferase</keyword>
<dbReference type="RefSeq" id="WP_322520669.1">
    <property type="nucleotide sequence ID" value="NZ_CP140153.1"/>
</dbReference>
<evidence type="ECO:0000256" key="3">
    <source>
        <dbReference type="ARBA" id="ARBA00022679"/>
    </source>
</evidence>
<accession>A0ABZ0YU02</accession>
<proteinExistence type="inferred from homology"/>
<name>A0ABZ0YU02_9GAMM</name>
<dbReference type="InterPro" id="IPR029063">
    <property type="entry name" value="SAM-dependent_MTases_sf"/>
</dbReference>
<comment type="similarity">
    <text evidence="1">Belongs to the methyltransferase superfamily.</text>
</comment>
<evidence type="ECO:0000313" key="6">
    <source>
        <dbReference type="Proteomes" id="UP001327459"/>
    </source>
</evidence>
<dbReference type="PANTHER" id="PTHR44942:SF4">
    <property type="entry name" value="METHYLTRANSFERASE TYPE 11 DOMAIN-CONTAINING PROTEIN"/>
    <property type="match status" value="1"/>
</dbReference>
<gene>
    <name evidence="5" type="ORF">SR882_07680</name>
</gene>
<dbReference type="GO" id="GO:0032259">
    <property type="term" value="P:methylation"/>
    <property type="evidence" value="ECO:0007669"/>
    <property type="project" value="UniProtKB-KW"/>
</dbReference>
<evidence type="ECO:0000313" key="5">
    <source>
        <dbReference type="EMBL" id="WQH15642.1"/>
    </source>
</evidence>
<evidence type="ECO:0000259" key="4">
    <source>
        <dbReference type="Pfam" id="PF08241"/>
    </source>
</evidence>
<dbReference type="Gene3D" id="3.40.50.150">
    <property type="entry name" value="Vaccinia Virus protein VP39"/>
    <property type="match status" value="1"/>
</dbReference>
<evidence type="ECO:0000256" key="2">
    <source>
        <dbReference type="ARBA" id="ARBA00022603"/>
    </source>
</evidence>
<dbReference type="SUPFAM" id="SSF53335">
    <property type="entry name" value="S-adenosyl-L-methionine-dependent methyltransferases"/>
    <property type="match status" value="1"/>
</dbReference>
<reference evidence="5 6" key="1">
    <citation type="submission" date="2023-11" db="EMBL/GenBank/DDBJ databases">
        <title>MicrobeMod: A computational toolkit for identifying prokaryotic methylation and restriction-modification with nanopore sequencing.</title>
        <authorList>
            <person name="Crits-Christoph A."/>
            <person name="Kang S.C."/>
            <person name="Lee H."/>
            <person name="Ostrov N."/>
        </authorList>
    </citation>
    <scope>NUCLEOTIDE SEQUENCE [LARGE SCALE GENOMIC DNA]</scope>
    <source>
        <strain evidence="5 6">ATCC 49870</strain>
    </source>
</reference>